<keyword evidence="1" id="KW-0812">Transmembrane</keyword>
<evidence type="ECO:0000256" key="1">
    <source>
        <dbReference type="SAM" id="Phobius"/>
    </source>
</evidence>
<keyword evidence="3" id="KW-1185">Reference proteome</keyword>
<dbReference type="EMBL" id="JBHMBW010000111">
    <property type="protein sequence ID" value="MFB9631951.1"/>
    <property type="molecule type" value="Genomic_DNA"/>
</dbReference>
<dbReference type="Proteomes" id="UP001589532">
    <property type="component" value="Unassembled WGS sequence"/>
</dbReference>
<evidence type="ECO:0000313" key="2">
    <source>
        <dbReference type="EMBL" id="MFB9631951.1"/>
    </source>
</evidence>
<feature type="transmembrane region" description="Helical" evidence="1">
    <location>
        <begin position="144"/>
        <end position="164"/>
    </location>
</feature>
<gene>
    <name evidence="2" type="ORF">ACFFSA_53590</name>
</gene>
<sequence>MLTVAALQVLLALTYSIVPLVGHRYGAAAQQAADAEIRRQGHDPAVLVKHGLDFTASTASVVVSMAIAVGLATLAVLNLGGQRLPTWILQPILLIAGGFITTAQVFVIRYVEAALHKSGTTDIDTRALLGAADAVFPDWFRPLIVTRFLLTTAGSLVILLLLAVS</sequence>
<dbReference type="RefSeq" id="WP_344998990.1">
    <property type="nucleotide sequence ID" value="NZ_BAAAXV010000009.1"/>
</dbReference>
<accession>A0ABV5SJU7</accession>
<feature type="transmembrane region" description="Helical" evidence="1">
    <location>
        <begin position="92"/>
        <end position="111"/>
    </location>
</feature>
<proteinExistence type="predicted"/>
<keyword evidence="1" id="KW-0472">Membrane</keyword>
<evidence type="ECO:0008006" key="4">
    <source>
        <dbReference type="Google" id="ProtNLM"/>
    </source>
</evidence>
<comment type="caution">
    <text evidence="2">The sequence shown here is derived from an EMBL/GenBank/DDBJ whole genome shotgun (WGS) entry which is preliminary data.</text>
</comment>
<evidence type="ECO:0000313" key="3">
    <source>
        <dbReference type="Proteomes" id="UP001589532"/>
    </source>
</evidence>
<organism evidence="2 3">
    <name type="scientific">Nonomuraea helvata</name>
    <dbReference type="NCBI Taxonomy" id="37484"/>
    <lineage>
        <taxon>Bacteria</taxon>
        <taxon>Bacillati</taxon>
        <taxon>Actinomycetota</taxon>
        <taxon>Actinomycetes</taxon>
        <taxon>Streptosporangiales</taxon>
        <taxon>Streptosporangiaceae</taxon>
        <taxon>Nonomuraea</taxon>
    </lineage>
</organism>
<name>A0ABV5SJU7_9ACTN</name>
<keyword evidence="1" id="KW-1133">Transmembrane helix</keyword>
<reference evidence="2 3" key="1">
    <citation type="submission" date="2024-09" db="EMBL/GenBank/DDBJ databases">
        <authorList>
            <person name="Sun Q."/>
            <person name="Mori K."/>
        </authorList>
    </citation>
    <scope>NUCLEOTIDE SEQUENCE [LARGE SCALE GENOMIC DNA]</scope>
    <source>
        <strain evidence="2 3">JCM 3143</strain>
    </source>
</reference>
<protein>
    <recommendedName>
        <fullName evidence="4">DUF1772 domain-containing protein</fullName>
    </recommendedName>
</protein>
<feature type="transmembrane region" description="Helical" evidence="1">
    <location>
        <begin position="56"/>
        <end position="80"/>
    </location>
</feature>